<reference evidence="2 3" key="1">
    <citation type="submission" date="2018-03" db="EMBL/GenBank/DDBJ databases">
        <title>The draft genome of Mesorhizobium soli JCM 19897.</title>
        <authorList>
            <person name="Li L."/>
            <person name="Liu L."/>
            <person name="Liang L."/>
            <person name="Wang T."/>
            <person name="Zhang X."/>
        </authorList>
    </citation>
    <scope>NUCLEOTIDE SEQUENCE [LARGE SCALE GENOMIC DNA]</scope>
    <source>
        <strain evidence="2 3">JCM 19897</strain>
    </source>
</reference>
<name>A0A2P7SAH6_9HYPH</name>
<proteinExistence type="predicted"/>
<dbReference type="Proteomes" id="UP000240653">
    <property type="component" value="Unassembled WGS sequence"/>
</dbReference>
<feature type="signal peptide" evidence="1">
    <location>
        <begin position="1"/>
        <end position="21"/>
    </location>
</feature>
<keyword evidence="1" id="KW-0732">Signal</keyword>
<gene>
    <name evidence="2" type="ORF">C7I85_17095</name>
</gene>
<evidence type="ECO:0008006" key="4">
    <source>
        <dbReference type="Google" id="ProtNLM"/>
    </source>
</evidence>
<accession>A0A2P7SAH6</accession>
<organism evidence="2 3">
    <name type="scientific">Pseudaminobacter soli</name>
    <name type="common">ex Li et al. 2025</name>
    <dbReference type="NCBI Taxonomy" id="1295366"/>
    <lineage>
        <taxon>Bacteria</taxon>
        <taxon>Pseudomonadati</taxon>
        <taxon>Pseudomonadota</taxon>
        <taxon>Alphaproteobacteria</taxon>
        <taxon>Hyphomicrobiales</taxon>
        <taxon>Phyllobacteriaceae</taxon>
        <taxon>Pseudaminobacter</taxon>
    </lineage>
</organism>
<protein>
    <recommendedName>
        <fullName evidence="4">Antifreeze protein</fullName>
    </recommendedName>
</protein>
<comment type="caution">
    <text evidence="2">The sequence shown here is derived from an EMBL/GenBank/DDBJ whole genome shotgun (WGS) entry which is preliminary data.</text>
</comment>
<dbReference type="AlphaFoldDB" id="A0A2P7SAH6"/>
<evidence type="ECO:0000313" key="2">
    <source>
        <dbReference type="EMBL" id="PSJ59325.1"/>
    </source>
</evidence>
<evidence type="ECO:0000256" key="1">
    <source>
        <dbReference type="SAM" id="SignalP"/>
    </source>
</evidence>
<feature type="chain" id="PRO_5015121390" description="Antifreeze protein" evidence="1">
    <location>
        <begin position="22"/>
        <end position="141"/>
    </location>
</feature>
<sequence length="141" mass="15863">MFSFVRNATLSALLCLGGVTGALQPAAAQSVQFEIGPSGSRVVVGPDCSRDRRDPRCSRDWRSNDDEYDGGYRGDYRGDRRDRYGRDCSPEQALNKADRMGLRRARIETVGRRFVEVSGRSGGRWVSVTFERERGCPILRR</sequence>
<dbReference type="RefSeq" id="WP_106725210.1">
    <property type="nucleotide sequence ID" value="NZ_PXYL01000008.1"/>
</dbReference>
<keyword evidence="3" id="KW-1185">Reference proteome</keyword>
<evidence type="ECO:0000313" key="3">
    <source>
        <dbReference type="Proteomes" id="UP000240653"/>
    </source>
</evidence>
<dbReference type="EMBL" id="PXYL01000008">
    <property type="protein sequence ID" value="PSJ59325.1"/>
    <property type="molecule type" value="Genomic_DNA"/>
</dbReference>
<dbReference type="OrthoDB" id="8089602at2"/>